<dbReference type="CDD" id="cd06261">
    <property type="entry name" value="TM_PBP2"/>
    <property type="match status" value="1"/>
</dbReference>
<evidence type="ECO:0000313" key="11">
    <source>
        <dbReference type="EMBL" id="MBB4233432.1"/>
    </source>
</evidence>
<dbReference type="InterPro" id="IPR000515">
    <property type="entry name" value="MetI-like"/>
</dbReference>
<reference evidence="11 12" key="1">
    <citation type="submission" date="2020-08" db="EMBL/GenBank/DDBJ databases">
        <title>Genomic Encyclopedia of Type Strains, Phase IV (KMG-V): Genome sequencing to study the core and pangenomes of soil and plant-associated prokaryotes.</title>
        <authorList>
            <person name="Whitman W."/>
        </authorList>
    </citation>
    <scope>NUCLEOTIDE SEQUENCE [LARGE SCALE GENOMIC DNA]</scope>
    <source>
        <strain evidence="11 12">SEMIA 4087</strain>
    </source>
</reference>
<keyword evidence="5" id="KW-0571">Peptide transport</keyword>
<keyword evidence="4" id="KW-0812">Transmembrane</keyword>
<name>A0ABR6IZX9_9HYPH</name>
<evidence type="ECO:0000256" key="7">
    <source>
        <dbReference type="ARBA" id="ARBA00022989"/>
    </source>
</evidence>
<keyword evidence="7" id="KW-1133">Transmembrane helix</keyword>
<proteinExistence type="predicted"/>
<protein>
    <submittedName>
        <fullName evidence="11">Peptide/nickel transport system permease protein</fullName>
    </submittedName>
</protein>
<evidence type="ECO:0000256" key="1">
    <source>
        <dbReference type="ARBA" id="ARBA00004651"/>
    </source>
</evidence>
<evidence type="ECO:0000256" key="8">
    <source>
        <dbReference type="ARBA" id="ARBA00023136"/>
    </source>
</evidence>
<dbReference type="Gene3D" id="1.10.3720.10">
    <property type="entry name" value="MetI-like"/>
    <property type="match status" value="1"/>
</dbReference>
<feature type="region of interest" description="Disordered" evidence="9">
    <location>
        <begin position="1"/>
        <end position="24"/>
    </location>
</feature>
<dbReference type="PANTHER" id="PTHR43386">
    <property type="entry name" value="OLIGOPEPTIDE TRANSPORT SYSTEM PERMEASE PROTEIN APPC"/>
    <property type="match status" value="1"/>
</dbReference>
<dbReference type="EMBL" id="JACIFX010000059">
    <property type="protein sequence ID" value="MBB4233432.1"/>
    <property type="molecule type" value="Genomic_DNA"/>
</dbReference>
<keyword evidence="6" id="KW-0653">Protein transport</keyword>
<feature type="domain" description="ABC transmembrane type-1" evidence="10">
    <location>
        <begin position="44"/>
        <end position="134"/>
    </location>
</feature>
<keyword evidence="2" id="KW-0813">Transport</keyword>
<comment type="subcellular location">
    <subcellularLocation>
        <location evidence="1">Cell membrane</location>
        <topology evidence="1">Multi-pass membrane protein</topology>
    </subcellularLocation>
</comment>
<dbReference type="PANTHER" id="PTHR43386:SF1">
    <property type="entry name" value="D,D-DIPEPTIDE TRANSPORT SYSTEM PERMEASE PROTEIN DDPC-RELATED"/>
    <property type="match status" value="1"/>
</dbReference>
<gene>
    <name evidence="11" type="ORF">GGD56_007344</name>
</gene>
<dbReference type="InterPro" id="IPR050366">
    <property type="entry name" value="BP-dependent_transpt_permease"/>
</dbReference>
<dbReference type="SUPFAM" id="SSF161098">
    <property type="entry name" value="MetI-like"/>
    <property type="match status" value="1"/>
</dbReference>
<evidence type="ECO:0000256" key="3">
    <source>
        <dbReference type="ARBA" id="ARBA00022475"/>
    </source>
</evidence>
<evidence type="ECO:0000313" key="12">
    <source>
        <dbReference type="Proteomes" id="UP000551353"/>
    </source>
</evidence>
<organism evidence="11 12">
    <name type="scientific">Rhizobium mongolense</name>
    <dbReference type="NCBI Taxonomy" id="57676"/>
    <lineage>
        <taxon>Bacteria</taxon>
        <taxon>Pseudomonadati</taxon>
        <taxon>Pseudomonadota</taxon>
        <taxon>Alphaproteobacteria</taxon>
        <taxon>Hyphomicrobiales</taxon>
        <taxon>Rhizobiaceae</taxon>
        <taxon>Rhizobium/Agrobacterium group</taxon>
        <taxon>Rhizobium</taxon>
    </lineage>
</organism>
<evidence type="ECO:0000259" key="10">
    <source>
        <dbReference type="Pfam" id="PF00528"/>
    </source>
</evidence>
<dbReference type="Proteomes" id="UP000551353">
    <property type="component" value="Unassembled WGS sequence"/>
</dbReference>
<evidence type="ECO:0000256" key="9">
    <source>
        <dbReference type="SAM" id="MobiDB-lite"/>
    </source>
</evidence>
<accession>A0ABR6IZX9</accession>
<keyword evidence="3" id="KW-1003">Cell membrane</keyword>
<keyword evidence="8" id="KW-0472">Membrane</keyword>
<evidence type="ECO:0000256" key="2">
    <source>
        <dbReference type="ARBA" id="ARBA00022448"/>
    </source>
</evidence>
<dbReference type="InterPro" id="IPR035906">
    <property type="entry name" value="MetI-like_sf"/>
</dbReference>
<dbReference type="Pfam" id="PF00528">
    <property type="entry name" value="BPD_transp_1"/>
    <property type="match status" value="1"/>
</dbReference>
<sequence>MLSGSRTRRGTRPRHGQRRHRDQPHRLAALCTACPRRDEAPKQADFIAATRLQGASTARIVLRDILPLVFPTVLTRLTTELAGMILTAAGPGFLGLGAQPPLAEWGAMVADGRAFLADQWWVSTLPGAAIFLVSSATSCSAPA</sequence>
<comment type="caution">
    <text evidence="11">The sequence shown here is derived from an EMBL/GenBank/DDBJ whole genome shotgun (WGS) entry which is preliminary data.</text>
</comment>
<keyword evidence="12" id="KW-1185">Reference proteome</keyword>
<feature type="compositionally biased region" description="Basic residues" evidence="9">
    <location>
        <begin position="1"/>
        <end position="23"/>
    </location>
</feature>
<evidence type="ECO:0000256" key="6">
    <source>
        <dbReference type="ARBA" id="ARBA00022927"/>
    </source>
</evidence>
<evidence type="ECO:0000256" key="5">
    <source>
        <dbReference type="ARBA" id="ARBA00022856"/>
    </source>
</evidence>
<evidence type="ECO:0000256" key="4">
    <source>
        <dbReference type="ARBA" id="ARBA00022692"/>
    </source>
</evidence>